<evidence type="ECO:0000256" key="9">
    <source>
        <dbReference type="RuleBase" id="RU004257"/>
    </source>
</evidence>
<keyword evidence="7" id="KW-0704">Schiff base</keyword>
<dbReference type="FunFam" id="3.20.20.70:FF:000140">
    <property type="entry name" value="Fructose-bisphosphate aldolase"/>
    <property type="match status" value="1"/>
</dbReference>
<dbReference type="OMA" id="FGSCHAY"/>
<keyword evidence="6 8" id="KW-0456">Lyase</keyword>
<dbReference type="OrthoDB" id="36455at2759"/>
<sequence>MQQKPDYRKELAETAQKICTPGKGILAADESQGTIGKKFVTINVENNEENRRAYRELLFTAPGVENYISGVILFSETVKHATKDGKNFVQLLQEKGIVAGIKVDKGLGVLPGTQDESATLGLDSLASMAAEHYKLGCRFAKWRAVLKIGNGLPSQQAIQENAWGLARYAAICQENGLVPIVEPEILADGDHSIEVCQKVTEKVLAAVFKALNENNIFLEGCLLKPNMVTPGSTNADRSKVTPQEIGYRTALALSRTVPPALVGVTFLSGGQSEEEASLNLNAMNQLTTVRKPWALTFSYGRALQNTAVKTWAGKQENWEIAQQALLTRAKANSEAQLGPQFILQKQENIKVDKAEHPTNPCLWLITNIEYHEISQNKTQSSLFLLESKFFIMLRILFQ</sequence>
<dbReference type="UniPathway" id="UPA00109">
    <property type="reaction ID" value="UER00183"/>
</dbReference>
<gene>
    <name evidence="10" type="ORF">GSPATT00023218001</name>
</gene>
<dbReference type="GO" id="GO:0005829">
    <property type="term" value="C:cytosol"/>
    <property type="evidence" value="ECO:0000318"/>
    <property type="project" value="GO_Central"/>
</dbReference>
<dbReference type="InParanoid" id="A0E428"/>
<dbReference type="Proteomes" id="UP000000600">
    <property type="component" value="Unassembled WGS sequence"/>
</dbReference>
<evidence type="ECO:0000256" key="7">
    <source>
        <dbReference type="ARBA" id="ARBA00023270"/>
    </source>
</evidence>
<dbReference type="PROSITE" id="PS00158">
    <property type="entry name" value="ALDOLASE_CLASS_I"/>
    <property type="match status" value="1"/>
</dbReference>
<keyword evidence="5 8" id="KW-0324">Glycolysis</keyword>
<evidence type="ECO:0000256" key="4">
    <source>
        <dbReference type="ARBA" id="ARBA00013068"/>
    </source>
</evidence>
<dbReference type="EMBL" id="CT868657">
    <property type="protein sequence ID" value="CAK90045.1"/>
    <property type="molecule type" value="Genomic_DNA"/>
</dbReference>
<evidence type="ECO:0000313" key="10">
    <source>
        <dbReference type="EMBL" id="CAK90045.1"/>
    </source>
</evidence>
<dbReference type="InterPro" id="IPR000741">
    <property type="entry name" value="FBA_I"/>
</dbReference>
<dbReference type="PANTHER" id="PTHR11627">
    <property type="entry name" value="FRUCTOSE-BISPHOSPHATE ALDOLASE"/>
    <property type="match status" value="1"/>
</dbReference>
<name>A0E428_PARTE</name>
<accession>A0E428</accession>
<dbReference type="AlphaFoldDB" id="A0E428"/>
<comment type="similarity">
    <text evidence="3 8">Belongs to the class I fructose-bisphosphate aldolase family.</text>
</comment>
<dbReference type="EC" id="4.1.2.13" evidence="4 8"/>
<organism evidence="10 11">
    <name type="scientific">Paramecium tetraurelia</name>
    <dbReference type="NCBI Taxonomy" id="5888"/>
    <lineage>
        <taxon>Eukaryota</taxon>
        <taxon>Sar</taxon>
        <taxon>Alveolata</taxon>
        <taxon>Ciliophora</taxon>
        <taxon>Intramacronucleata</taxon>
        <taxon>Oligohymenophorea</taxon>
        <taxon>Peniculida</taxon>
        <taxon>Parameciidae</taxon>
        <taxon>Paramecium</taxon>
    </lineage>
</organism>
<dbReference type="InterPro" id="IPR013785">
    <property type="entry name" value="Aldolase_TIM"/>
</dbReference>
<dbReference type="STRING" id="5888.A0E428"/>
<evidence type="ECO:0000256" key="1">
    <source>
        <dbReference type="ARBA" id="ARBA00000441"/>
    </source>
</evidence>
<dbReference type="eggNOG" id="KOG1557">
    <property type="taxonomic scope" value="Eukaryota"/>
</dbReference>
<comment type="catalytic activity">
    <reaction evidence="1 8">
        <text>beta-D-fructose 1,6-bisphosphate = D-glyceraldehyde 3-phosphate + dihydroxyacetone phosphate</text>
        <dbReference type="Rhea" id="RHEA:14729"/>
        <dbReference type="ChEBI" id="CHEBI:32966"/>
        <dbReference type="ChEBI" id="CHEBI:57642"/>
        <dbReference type="ChEBI" id="CHEBI:59776"/>
        <dbReference type="EC" id="4.1.2.13"/>
    </reaction>
</comment>
<dbReference type="InterPro" id="IPR029768">
    <property type="entry name" value="Aldolase_I_AS"/>
</dbReference>
<dbReference type="GeneID" id="5043227"/>
<evidence type="ECO:0000256" key="8">
    <source>
        <dbReference type="RuleBase" id="RU003994"/>
    </source>
</evidence>
<dbReference type="Gene3D" id="3.20.20.70">
    <property type="entry name" value="Aldolase class I"/>
    <property type="match status" value="1"/>
</dbReference>
<dbReference type="HOGENOM" id="CLU_031243_0_0_1"/>
<dbReference type="FunCoup" id="A0E428">
    <property type="interactions" value="140"/>
</dbReference>
<evidence type="ECO:0000313" key="11">
    <source>
        <dbReference type="Proteomes" id="UP000000600"/>
    </source>
</evidence>
<evidence type="ECO:0000256" key="2">
    <source>
        <dbReference type="ARBA" id="ARBA00004714"/>
    </source>
</evidence>
<evidence type="ECO:0000256" key="5">
    <source>
        <dbReference type="ARBA" id="ARBA00023152"/>
    </source>
</evidence>
<dbReference type="Pfam" id="PF00274">
    <property type="entry name" value="Glycolytic"/>
    <property type="match status" value="1"/>
</dbReference>
<dbReference type="NCBIfam" id="NF033379">
    <property type="entry name" value="FrucBisAld_I"/>
    <property type="match status" value="1"/>
</dbReference>
<dbReference type="CDD" id="cd00948">
    <property type="entry name" value="FBP_aldolase_I_a"/>
    <property type="match status" value="1"/>
</dbReference>
<reference evidence="10 11" key="1">
    <citation type="journal article" date="2006" name="Nature">
        <title>Global trends of whole-genome duplications revealed by the ciliate Paramecium tetraurelia.</title>
        <authorList>
            <consortium name="Genoscope"/>
            <person name="Aury J.-M."/>
            <person name="Jaillon O."/>
            <person name="Duret L."/>
            <person name="Noel B."/>
            <person name="Jubin C."/>
            <person name="Porcel B.M."/>
            <person name="Segurens B."/>
            <person name="Daubin V."/>
            <person name="Anthouard V."/>
            <person name="Aiach N."/>
            <person name="Arnaiz O."/>
            <person name="Billaut A."/>
            <person name="Beisson J."/>
            <person name="Blanc I."/>
            <person name="Bouhouche K."/>
            <person name="Camara F."/>
            <person name="Duharcourt S."/>
            <person name="Guigo R."/>
            <person name="Gogendeau D."/>
            <person name="Katinka M."/>
            <person name="Keller A.-M."/>
            <person name="Kissmehl R."/>
            <person name="Klotz C."/>
            <person name="Koll F."/>
            <person name="Le Moue A."/>
            <person name="Lepere C."/>
            <person name="Malinsky S."/>
            <person name="Nowacki M."/>
            <person name="Nowak J.K."/>
            <person name="Plattner H."/>
            <person name="Poulain J."/>
            <person name="Ruiz F."/>
            <person name="Serrano V."/>
            <person name="Zagulski M."/>
            <person name="Dessen P."/>
            <person name="Betermier M."/>
            <person name="Weissenbach J."/>
            <person name="Scarpelli C."/>
            <person name="Schachter V."/>
            <person name="Sperling L."/>
            <person name="Meyer E."/>
            <person name="Cohen J."/>
            <person name="Wincker P."/>
        </authorList>
    </citation>
    <scope>NUCLEOTIDE SEQUENCE [LARGE SCALE GENOMIC DNA]</scope>
    <source>
        <strain evidence="10 11">Stock d4-2</strain>
    </source>
</reference>
<proteinExistence type="inferred from homology"/>
<evidence type="ECO:0000256" key="6">
    <source>
        <dbReference type="ARBA" id="ARBA00023239"/>
    </source>
</evidence>
<comment type="pathway">
    <text evidence="2 9">Carbohydrate degradation; glycolysis; D-glyceraldehyde 3-phosphate and glycerone phosphate from D-glucose: step 4/4.</text>
</comment>
<dbReference type="RefSeq" id="XP_001457442.1">
    <property type="nucleotide sequence ID" value="XM_001457405.2"/>
</dbReference>
<evidence type="ECO:0000256" key="3">
    <source>
        <dbReference type="ARBA" id="ARBA00010387"/>
    </source>
</evidence>
<protein>
    <recommendedName>
        <fullName evidence="4 8">Fructose-bisphosphate aldolase</fullName>
        <ecNumber evidence="4 8">4.1.2.13</ecNumber>
    </recommendedName>
</protein>
<dbReference type="GO" id="GO:0006096">
    <property type="term" value="P:glycolytic process"/>
    <property type="evidence" value="ECO:0000318"/>
    <property type="project" value="GO_Central"/>
</dbReference>
<dbReference type="GO" id="GO:0030388">
    <property type="term" value="P:fructose 1,6-bisphosphate metabolic process"/>
    <property type="evidence" value="ECO:0000318"/>
    <property type="project" value="GO_Central"/>
</dbReference>
<dbReference type="GO" id="GO:0004332">
    <property type="term" value="F:fructose-bisphosphate aldolase activity"/>
    <property type="evidence" value="ECO:0000318"/>
    <property type="project" value="GO_Central"/>
</dbReference>
<dbReference type="KEGG" id="ptm:GSPATT00023218001"/>
<keyword evidence="11" id="KW-1185">Reference proteome</keyword>
<dbReference type="SUPFAM" id="SSF51569">
    <property type="entry name" value="Aldolase"/>
    <property type="match status" value="1"/>
</dbReference>